<evidence type="ECO:0000259" key="8">
    <source>
        <dbReference type="Pfam" id="PF21985"/>
    </source>
</evidence>
<protein>
    <recommendedName>
        <fullName evidence="1">tRNA (adenine(58)-N(1))-methyltransferase</fullName>
        <ecNumber evidence="1">2.1.1.220</ecNumber>
    </recommendedName>
</protein>
<dbReference type="Gene3D" id="3.10.330.20">
    <property type="match status" value="1"/>
</dbReference>
<dbReference type="KEGG" id="muo:115465576"/>
<name>A0A6P7XFM2_9AMPH</name>
<dbReference type="PROSITE" id="PS51620">
    <property type="entry name" value="SAM_TRM61"/>
    <property type="match status" value="1"/>
</dbReference>
<dbReference type="GeneID" id="115465576"/>
<reference evidence="10" key="1">
    <citation type="submission" date="2025-08" db="UniProtKB">
        <authorList>
            <consortium name="RefSeq"/>
        </authorList>
    </citation>
    <scope>IDENTIFICATION</scope>
</reference>
<dbReference type="PANTHER" id="PTHR12133:SF1">
    <property type="entry name" value="TRNA (ADENINE(58)-N(1))-METHYLTRANSFERASE, MITOCHONDRIAL"/>
    <property type="match status" value="1"/>
</dbReference>
<feature type="domain" description="tRNA (adenine(58)-N(1))-methyltransferase catalytic subunit TRM61 C-terminal" evidence="7">
    <location>
        <begin position="252"/>
        <end position="486"/>
    </location>
</feature>
<evidence type="ECO:0000256" key="2">
    <source>
        <dbReference type="ARBA" id="ARBA00022603"/>
    </source>
</evidence>
<feature type="domain" description="TR61B FKBP-like" evidence="8">
    <location>
        <begin position="177"/>
        <end position="231"/>
    </location>
</feature>
<dbReference type="InParanoid" id="A0A6P7XFM2"/>
<dbReference type="CTD" id="55006"/>
<proteinExistence type="predicted"/>
<dbReference type="GO" id="GO:0160107">
    <property type="term" value="F:tRNA (adenine(58)-N1)-methyltransferase activity"/>
    <property type="evidence" value="ECO:0007669"/>
    <property type="project" value="UniProtKB-EC"/>
</dbReference>
<keyword evidence="5" id="KW-0819">tRNA processing</keyword>
<evidence type="ECO:0000256" key="4">
    <source>
        <dbReference type="ARBA" id="ARBA00022691"/>
    </source>
</evidence>
<accession>A0A6P7XFM2</accession>
<evidence type="ECO:0000256" key="5">
    <source>
        <dbReference type="ARBA" id="ARBA00022694"/>
    </source>
</evidence>
<organism evidence="9 10">
    <name type="scientific">Microcaecilia unicolor</name>
    <dbReference type="NCBI Taxonomy" id="1415580"/>
    <lineage>
        <taxon>Eukaryota</taxon>
        <taxon>Metazoa</taxon>
        <taxon>Chordata</taxon>
        <taxon>Craniata</taxon>
        <taxon>Vertebrata</taxon>
        <taxon>Euteleostomi</taxon>
        <taxon>Amphibia</taxon>
        <taxon>Gymnophiona</taxon>
        <taxon>Siphonopidae</taxon>
        <taxon>Microcaecilia</taxon>
    </lineage>
</organism>
<evidence type="ECO:0000313" key="10">
    <source>
        <dbReference type="RefSeq" id="XP_030051996.1"/>
    </source>
</evidence>
<dbReference type="GO" id="GO:0005739">
    <property type="term" value="C:mitochondrion"/>
    <property type="evidence" value="ECO:0007669"/>
    <property type="project" value="TreeGrafter"/>
</dbReference>
<dbReference type="GO" id="GO:0031515">
    <property type="term" value="C:tRNA (m1A) methyltransferase complex"/>
    <property type="evidence" value="ECO:0007669"/>
    <property type="project" value="InterPro"/>
</dbReference>
<dbReference type="GO" id="GO:0030488">
    <property type="term" value="P:tRNA methylation"/>
    <property type="evidence" value="ECO:0007669"/>
    <property type="project" value="InterPro"/>
</dbReference>
<dbReference type="FunFam" id="3.40.50.150:FF:000181">
    <property type="entry name" value="tRNA (Adenine(58)-N(1))-methyltransferase, mitochondrial isoform X4"/>
    <property type="match status" value="1"/>
</dbReference>
<keyword evidence="3" id="KW-0808">Transferase</keyword>
<comment type="catalytic activity">
    <reaction evidence="6">
        <text>an adenosine in mRNA + S-adenosyl-L-methionine = an N(1)-methyladenosine in mRNA + S-adenosyl-L-homocysteine + H(+)</text>
        <dbReference type="Rhea" id="RHEA:55392"/>
        <dbReference type="Rhea" id="RHEA-COMP:12414"/>
        <dbReference type="Rhea" id="RHEA-COMP:12415"/>
        <dbReference type="ChEBI" id="CHEBI:15378"/>
        <dbReference type="ChEBI" id="CHEBI:57856"/>
        <dbReference type="ChEBI" id="CHEBI:59789"/>
        <dbReference type="ChEBI" id="CHEBI:74411"/>
        <dbReference type="ChEBI" id="CHEBI:74491"/>
    </reaction>
</comment>
<dbReference type="SUPFAM" id="SSF53335">
    <property type="entry name" value="S-adenosyl-L-methionine-dependent methyltransferases"/>
    <property type="match status" value="1"/>
</dbReference>
<dbReference type="CDD" id="cd02440">
    <property type="entry name" value="AdoMet_MTases"/>
    <property type="match status" value="1"/>
</dbReference>
<dbReference type="PANTHER" id="PTHR12133">
    <property type="entry name" value="TRNA (ADENINE(58)-N(1))-METHYLTRANSFERASE"/>
    <property type="match status" value="1"/>
</dbReference>
<dbReference type="InterPro" id="IPR029063">
    <property type="entry name" value="SAM-dependent_MTases_sf"/>
</dbReference>
<evidence type="ECO:0000256" key="1">
    <source>
        <dbReference type="ARBA" id="ARBA00012796"/>
    </source>
</evidence>
<dbReference type="Gene3D" id="3.40.50.150">
    <property type="entry name" value="Vaccinia Virus protein VP39"/>
    <property type="match status" value="1"/>
</dbReference>
<dbReference type="AlphaFoldDB" id="A0A6P7XFM2"/>
<dbReference type="EC" id="2.1.1.220" evidence="1"/>
<dbReference type="InterPro" id="IPR014816">
    <property type="entry name" value="tRNA_MeTrfase_Gcd14"/>
</dbReference>
<dbReference type="InterPro" id="IPR049470">
    <property type="entry name" value="TRM61_C"/>
</dbReference>
<dbReference type="OrthoDB" id="5585464at2759"/>
<dbReference type="FunCoup" id="A0A6P7XFM2">
    <property type="interactions" value="663"/>
</dbReference>
<keyword evidence="4" id="KW-0949">S-adenosyl-L-methionine</keyword>
<sequence length="512" mass="57708">MIQICTGLRLPTLFGVPNPCMSIRLLGRKKRACLQLSHSLTVTSKVLVESAPSGPRDTGNDDKFGERFEADSSVDVREQTACYGSLSSRRKRVWERSLSPLERMSQLIPAEFISSEVTDLGLAYQEDSTKNIQKPVLAEGSEIGSRRLKEHLKTKNRTVSEDTPLAPYREANLPFKVGELYLAEFRRKYYLEFKKMSILTGKGKLNSKWGDVSHNTIIGKLPGQMFRTSLGYELLLRRPSLEEFVLMMKRGPVISFPKDMKAMLMMMDISPGNVVLEAGSGSGGMSLFLSRAVGCQGHVLSFEVRNDHHLIAKKNYERWRTAWKVTHEEEWPDNVNFINKDIVTAAEDTRSITFDAVTLDMLHPQVALPVVFPCLKQGGVCTVYLVNITQVVDLLEGIRSCQVSLFCENIIEVIHTDWLVLPSKQKDGSFSKRMAPPQSEEVYNQQQTIEHEQEDQTHLDKIKAFGSVPYVARPYSNQNGHTAFLVKLRKFKPANIHPEPEASDFSQGNDIA</sequence>
<evidence type="ECO:0000256" key="3">
    <source>
        <dbReference type="ARBA" id="ARBA00022679"/>
    </source>
</evidence>
<evidence type="ECO:0000256" key="6">
    <source>
        <dbReference type="ARBA" id="ARBA00048481"/>
    </source>
</evidence>
<dbReference type="FunFam" id="3.10.330.20:FF:000003">
    <property type="entry name" value="tRNA (Adenine(58)-N(1))-methyltransferase, mitochondrial isoform X1"/>
    <property type="match status" value="1"/>
</dbReference>
<dbReference type="Pfam" id="PF21985">
    <property type="entry name" value="TR61B_FKBP-like"/>
    <property type="match status" value="1"/>
</dbReference>
<keyword evidence="2" id="KW-0489">Methyltransferase</keyword>
<gene>
    <name evidence="10" type="primary">TRMT61B</name>
</gene>
<dbReference type="RefSeq" id="XP_030051996.1">
    <property type="nucleotide sequence ID" value="XM_030196136.1"/>
</dbReference>
<dbReference type="Pfam" id="PF08704">
    <property type="entry name" value="GCD14"/>
    <property type="match status" value="1"/>
</dbReference>
<evidence type="ECO:0000259" key="7">
    <source>
        <dbReference type="Pfam" id="PF08704"/>
    </source>
</evidence>
<evidence type="ECO:0000313" key="9">
    <source>
        <dbReference type="Proteomes" id="UP000515156"/>
    </source>
</evidence>
<dbReference type="InterPro" id="IPR054151">
    <property type="entry name" value="TR61B_FKBP-like"/>
</dbReference>
<dbReference type="Proteomes" id="UP000515156">
    <property type="component" value="Chromosome 3"/>
</dbReference>
<keyword evidence="9" id="KW-1185">Reference proteome</keyword>